<evidence type="ECO:0000313" key="1">
    <source>
        <dbReference type="EMBL" id="SES24171.1"/>
    </source>
</evidence>
<dbReference type="Proteomes" id="UP000198571">
    <property type="component" value="Unassembled WGS sequence"/>
</dbReference>
<dbReference type="AlphaFoldDB" id="A0A1H9VRJ7"/>
<reference evidence="2" key="1">
    <citation type="submission" date="2016-10" db="EMBL/GenBank/DDBJ databases">
        <authorList>
            <person name="Varghese N."/>
            <person name="Submissions S."/>
        </authorList>
    </citation>
    <scope>NUCLEOTIDE SEQUENCE [LARGE SCALE GENOMIC DNA]</scope>
    <source>
        <strain evidence="2">S9</strain>
    </source>
</reference>
<gene>
    <name evidence="1" type="ORF">SAMN05518684_11236</name>
</gene>
<accession>A0A1H9VRJ7</accession>
<dbReference type="EMBL" id="FOGT01000012">
    <property type="protein sequence ID" value="SES24171.1"/>
    <property type="molecule type" value="Genomic_DNA"/>
</dbReference>
<evidence type="ECO:0000313" key="2">
    <source>
        <dbReference type="Proteomes" id="UP000198571"/>
    </source>
</evidence>
<name>A0A1H9VRJ7_9BACI</name>
<organism evidence="1 2">
    <name type="scientific">Salipaludibacillus aurantiacus</name>
    <dbReference type="NCBI Taxonomy" id="1601833"/>
    <lineage>
        <taxon>Bacteria</taxon>
        <taxon>Bacillati</taxon>
        <taxon>Bacillota</taxon>
        <taxon>Bacilli</taxon>
        <taxon>Bacillales</taxon>
        <taxon>Bacillaceae</taxon>
    </lineage>
</organism>
<proteinExistence type="predicted"/>
<sequence length="37" mass="4124">MNETDASMRLVNNTVLSENGIRRLKDSLATIIEPAHI</sequence>
<dbReference type="STRING" id="1601833.SAMN05518684_11236"/>
<keyword evidence="2" id="KW-1185">Reference proteome</keyword>
<protein>
    <submittedName>
        <fullName evidence="1">Uncharacterized protein</fullName>
    </submittedName>
</protein>